<comment type="caution">
    <text evidence="1">The sequence shown here is derived from an EMBL/GenBank/DDBJ whole genome shotgun (WGS) entry which is preliminary data.</text>
</comment>
<reference evidence="2" key="1">
    <citation type="journal article" date="2022" name="Mol. Ecol. Resour.">
        <title>The genomes of chicory, endive, great burdock and yacon provide insights into Asteraceae palaeo-polyploidization history and plant inulin production.</title>
        <authorList>
            <person name="Fan W."/>
            <person name="Wang S."/>
            <person name="Wang H."/>
            <person name="Wang A."/>
            <person name="Jiang F."/>
            <person name="Liu H."/>
            <person name="Zhao H."/>
            <person name="Xu D."/>
            <person name="Zhang Y."/>
        </authorList>
    </citation>
    <scope>NUCLEOTIDE SEQUENCE [LARGE SCALE GENOMIC DNA]</scope>
    <source>
        <strain evidence="2">cv. Yunnan</strain>
    </source>
</reference>
<proteinExistence type="predicted"/>
<evidence type="ECO:0000313" key="2">
    <source>
        <dbReference type="Proteomes" id="UP001056120"/>
    </source>
</evidence>
<evidence type="ECO:0000313" key="1">
    <source>
        <dbReference type="EMBL" id="KAI3745241.1"/>
    </source>
</evidence>
<dbReference type="EMBL" id="CM042036">
    <property type="protein sequence ID" value="KAI3745241.1"/>
    <property type="molecule type" value="Genomic_DNA"/>
</dbReference>
<sequence>MLLVGRITCLSDTREQKSCRALSSRGECGRRPAIEGRSLPMKAIFWGEGGARVGDVEDLQGGGDTVPARDDGEDKE</sequence>
<accession>A0ACB9DG49</accession>
<gene>
    <name evidence="1" type="ORF">L1987_58349</name>
</gene>
<protein>
    <submittedName>
        <fullName evidence="1">Uncharacterized protein</fullName>
    </submittedName>
</protein>
<keyword evidence="2" id="KW-1185">Reference proteome</keyword>
<dbReference type="Proteomes" id="UP001056120">
    <property type="component" value="Linkage Group LG19"/>
</dbReference>
<reference evidence="1 2" key="2">
    <citation type="journal article" date="2022" name="Mol. Ecol. Resour.">
        <title>The genomes of chicory, endive, great burdock and yacon provide insights into Asteraceae paleo-polyploidization history and plant inulin production.</title>
        <authorList>
            <person name="Fan W."/>
            <person name="Wang S."/>
            <person name="Wang H."/>
            <person name="Wang A."/>
            <person name="Jiang F."/>
            <person name="Liu H."/>
            <person name="Zhao H."/>
            <person name="Xu D."/>
            <person name="Zhang Y."/>
        </authorList>
    </citation>
    <scope>NUCLEOTIDE SEQUENCE [LARGE SCALE GENOMIC DNA]</scope>
    <source>
        <strain evidence="2">cv. Yunnan</strain>
        <tissue evidence="1">Leaves</tissue>
    </source>
</reference>
<organism evidence="1 2">
    <name type="scientific">Smallanthus sonchifolius</name>
    <dbReference type="NCBI Taxonomy" id="185202"/>
    <lineage>
        <taxon>Eukaryota</taxon>
        <taxon>Viridiplantae</taxon>
        <taxon>Streptophyta</taxon>
        <taxon>Embryophyta</taxon>
        <taxon>Tracheophyta</taxon>
        <taxon>Spermatophyta</taxon>
        <taxon>Magnoliopsida</taxon>
        <taxon>eudicotyledons</taxon>
        <taxon>Gunneridae</taxon>
        <taxon>Pentapetalae</taxon>
        <taxon>asterids</taxon>
        <taxon>campanulids</taxon>
        <taxon>Asterales</taxon>
        <taxon>Asteraceae</taxon>
        <taxon>Asteroideae</taxon>
        <taxon>Heliantheae alliance</taxon>
        <taxon>Millerieae</taxon>
        <taxon>Smallanthus</taxon>
    </lineage>
</organism>
<name>A0ACB9DG49_9ASTR</name>